<dbReference type="SUPFAM" id="SSF52540">
    <property type="entry name" value="P-loop containing nucleoside triphosphate hydrolases"/>
    <property type="match status" value="2"/>
</dbReference>
<dbReference type="PROSITE" id="PS51194">
    <property type="entry name" value="HELICASE_CTER"/>
    <property type="match status" value="1"/>
</dbReference>
<evidence type="ECO:0000259" key="11">
    <source>
        <dbReference type="PROSITE" id="PS51194"/>
    </source>
</evidence>
<reference evidence="12 13" key="1">
    <citation type="submission" date="2020-01" db="EMBL/GenBank/DDBJ databases">
        <authorList>
            <person name="Palmer J.M."/>
        </authorList>
    </citation>
    <scope>NUCLEOTIDE SEQUENCE [LARGE SCALE GENOMIC DNA]</scope>
    <source>
        <strain evidence="12 13">TWF970</strain>
    </source>
</reference>
<evidence type="ECO:0000256" key="3">
    <source>
        <dbReference type="ARBA" id="ARBA00022741"/>
    </source>
</evidence>
<evidence type="ECO:0000256" key="5">
    <source>
        <dbReference type="ARBA" id="ARBA00022801"/>
    </source>
</evidence>
<dbReference type="SMART" id="SM00490">
    <property type="entry name" value="HELICc"/>
    <property type="match status" value="1"/>
</dbReference>
<feature type="domain" description="Helicase C-terminal" evidence="11">
    <location>
        <begin position="1052"/>
        <end position="1215"/>
    </location>
</feature>
<dbReference type="InterPro" id="IPR014001">
    <property type="entry name" value="Helicase_ATP-bd"/>
</dbReference>
<sequence length="1691" mass="190426">MSDISMEEEEEMGDSSLPESPAPPPDSSLSIAIEIPSFEGSRDDYPFYEADNSSVQRIVAERDRYGEQQYKVLSWDGETQWLPWDVVIGMDLGNEALTEFEQRPRLGYDGAGNDDDDYADEGPIAVDSSDEAMNGRNDDEEEDSDEDVRPREKQKRARRSTRSSTAASSIPVQGGNSQSRRLKVSARQAALREKVQKKQQKQASRSRNMSSNRPTRSTRTSARTAGRLISQAIAKAAVIDDFDSDVSETSEDIIVSDLQDTPSHWKKKGRNTARVLSDSDDDISGRTRKRQSKKRARSWSEEEVENRRSGRTAHFKGSLKERDEDDIEAVEVKPSAPRVVYQQEVFKEFSHDSQFAQVHTWWCDTCSDPAGRQKGPLVLCQGCSSTFHKGCIGNRASREHLVTKLSDHQDHQFVLQCKRCIRKAHKAEKRPPRFDVCLDCRAVGRSCEPFRKIPVTKAEREATPEVNVPGFKINNPENILFRCCKCHRACHFHHLPHRGGSSTPQASTGIAKIRLNQYNSDWTCLDCVEIGDGKIKDLVAWRPSDDALKESKDTFDSGIHEFDHDEIEYLIRLAGDDFSKAKWSSGAWVYTIAFPAMRTAFEKYNPPPKWTSADAIPESYFRIDIIFDVKYTSIVPNMTENVERHRIREIIEVFVKFKGLGYEEAMWVPPPSEEEEERYADFKRAYFEYCKGNHVRLPRGVLKSIQMLREKFQENFNPLEVKTQPKYISGGTLKDYQIEGMNWLYYRWFLGKNAILADEMGLGKTIQIISFLEVLRQEHKVWPCLVVAPHSTVPNWVREIRTWAPGMRVVAFFGSGESLRLTKKYELFSSAPSASARDLKCHIVVSSYQAIADHSSALKSVPWQVLVVDEGQRLKSDETILYKELSALKFQHKVLLTGTPLQNNIRELFNLLQFLDPDNVNAKELEEQFSEVTKENLNELHERIRPYFLRRTKAQALKDLPPISDVIVPLTVTKLQQELLKSIYSKDAELLRAIMSKTGGQPANRSKLNNIVMQLRKVLCHPFVYDQNVEEKLQDQQLLHRNLVDASCKLKFLELILPKLHEKGHRVLMFSQFLGMLDIMEDFLNGLGLQTLRLDGSNDTAEKQKLIDAYNAPESPYFAFILSTRAGGVGINLASADTVIILDPDWNPHQDLQAIARAHRIGQKKKVLVFHLMTARSCEEKMLRMAKDKLGLDHMVIQRMGAEGQEEEEKEVDVASVLAYGAEDIVKGEVKDIIYTPESIDKLLDRDHMKNTIGEQEEINERDAQFSFARVWATEDGERAEIVNEPEEDRAPDLDLWGNIIQQRLDDAARERAARMAEYGRGRRKTVAANYVLDENIEDESGSESGSKSGAKVDDGPGSKNAKKMKKATSDDDTDFLETDGETGGESDADSGTEAIPFRPGELEGPKDRSRSALFDGGHRVGSPSGSAGPVSEQGSGPSSNFDAIYPEQMHIQHPMNMPQMYPQQQMHPPPPLQQMYPLDLGYPPQQMNMPQETNLPGQPQFIGEVPPGGAFHPPGDYFQMAIPPEIQPGANARITPVLNNYPRPALGTFSTALHGQVPGASLQYPTPHQAYPLPPPPPRGVPVQCKLCTNTHMPGECPLRKIQVEHCQLCGIAHFGEGPICPHLSSVTQVTTMLNTIKESNDPAQLQAIAKNYLRNRKGAVVQARKVKKAKAERVAAELEAAKELARKGT</sequence>
<dbReference type="InterPro" id="IPR013083">
    <property type="entry name" value="Znf_RING/FYVE/PHD"/>
</dbReference>
<dbReference type="InterPro" id="IPR056616">
    <property type="entry name" value="Chromo_MIT1"/>
</dbReference>
<feature type="region of interest" description="Disordered" evidence="9">
    <location>
        <begin position="262"/>
        <end position="326"/>
    </location>
</feature>
<dbReference type="Gene3D" id="3.40.50.10810">
    <property type="entry name" value="Tandem AAA-ATPase domain"/>
    <property type="match status" value="1"/>
</dbReference>
<dbReference type="Proteomes" id="UP000474640">
    <property type="component" value="Unassembled WGS sequence"/>
</dbReference>
<evidence type="ECO:0000313" key="12">
    <source>
        <dbReference type="EMBL" id="KAF3286697.1"/>
    </source>
</evidence>
<feature type="compositionally biased region" description="Acidic residues" evidence="9">
    <location>
        <begin position="1"/>
        <end position="13"/>
    </location>
</feature>
<feature type="compositionally biased region" description="Polar residues" evidence="9">
    <location>
        <begin position="170"/>
        <end position="179"/>
    </location>
</feature>
<dbReference type="GO" id="GO:0003682">
    <property type="term" value="F:chromatin binding"/>
    <property type="evidence" value="ECO:0007669"/>
    <property type="project" value="TreeGrafter"/>
</dbReference>
<evidence type="ECO:0000256" key="4">
    <source>
        <dbReference type="ARBA" id="ARBA00022771"/>
    </source>
</evidence>
<dbReference type="OrthoDB" id="5857104at2759"/>
<keyword evidence="6" id="KW-0862">Zinc</keyword>
<proteinExistence type="predicted"/>
<comment type="subcellular location">
    <subcellularLocation>
        <location evidence="1">Nucleus</location>
    </subcellularLocation>
</comment>
<evidence type="ECO:0000256" key="2">
    <source>
        <dbReference type="ARBA" id="ARBA00022723"/>
    </source>
</evidence>
<dbReference type="Gene3D" id="3.40.50.300">
    <property type="entry name" value="P-loop containing nucleotide triphosphate hydrolases"/>
    <property type="match status" value="1"/>
</dbReference>
<evidence type="ECO:0000313" key="13">
    <source>
        <dbReference type="Proteomes" id="UP000474640"/>
    </source>
</evidence>
<evidence type="ECO:0000256" key="6">
    <source>
        <dbReference type="ARBA" id="ARBA00022833"/>
    </source>
</evidence>
<feature type="region of interest" description="Disordered" evidence="9">
    <location>
        <begin position="1338"/>
        <end position="1443"/>
    </location>
</feature>
<keyword evidence="3" id="KW-0547">Nucleotide-binding</keyword>
<dbReference type="InterPro" id="IPR001650">
    <property type="entry name" value="Helicase_C-like"/>
</dbReference>
<dbReference type="GO" id="GO:0042393">
    <property type="term" value="F:histone binding"/>
    <property type="evidence" value="ECO:0007669"/>
    <property type="project" value="TreeGrafter"/>
</dbReference>
<dbReference type="SMART" id="SM00249">
    <property type="entry name" value="PHD"/>
    <property type="match status" value="1"/>
</dbReference>
<dbReference type="GO" id="GO:0000785">
    <property type="term" value="C:chromatin"/>
    <property type="evidence" value="ECO:0007669"/>
    <property type="project" value="TreeGrafter"/>
</dbReference>
<dbReference type="Pfam" id="PF00271">
    <property type="entry name" value="Helicase_C"/>
    <property type="match status" value="1"/>
</dbReference>
<keyword evidence="5" id="KW-0378">Hydrolase</keyword>
<dbReference type="Pfam" id="PF15446">
    <property type="entry name" value="zf-PHD-like"/>
    <property type="match status" value="1"/>
</dbReference>
<dbReference type="Gene3D" id="3.30.40.10">
    <property type="entry name" value="Zinc/RING finger domain, C3HC4 (zinc finger)"/>
    <property type="match status" value="1"/>
</dbReference>
<evidence type="ECO:0008006" key="14">
    <source>
        <dbReference type="Google" id="ProtNLM"/>
    </source>
</evidence>
<feature type="compositionally biased region" description="Acidic residues" evidence="9">
    <location>
        <begin position="1371"/>
        <end position="1391"/>
    </location>
</feature>
<feature type="compositionally biased region" description="Basic residues" evidence="9">
    <location>
        <begin position="286"/>
        <end position="297"/>
    </location>
</feature>
<dbReference type="GO" id="GO:0008270">
    <property type="term" value="F:zinc ion binding"/>
    <property type="evidence" value="ECO:0007669"/>
    <property type="project" value="UniProtKB-KW"/>
</dbReference>
<dbReference type="GO" id="GO:0005524">
    <property type="term" value="F:ATP binding"/>
    <property type="evidence" value="ECO:0007669"/>
    <property type="project" value="InterPro"/>
</dbReference>
<dbReference type="InterPro" id="IPR040934">
    <property type="entry name" value="Znf-CCCH_6"/>
</dbReference>
<dbReference type="InterPro" id="IPR038718">
    <property type="entry name" value="SNF2-like_sf"/>
</dbReference>
<dbReference type="SMART" id="SM00487">
    <property type="entry name" value="DEXDc"/>
    <property type="match status" value="1"/>
</dbReference>
<comment type="caution">
    <text evidence="12">The sequence shown here is derived from an EMBL/GenBank/DDBJ whole genome shotgun (WGS) entry which is preliminary data.</text>
</comment>
<dbReference type="CDD" id="cd18793">
    <property type="entry name" value="SF2_C_SNF"/>
    <property type="match status" value="1"/>
</dbReference>
<feature type="region of interest" description="Disordered" evidence="9">
    <location>
        <begin position="1"/>
        <end position="30"/>
    </location>
</feature>
<dbReference type="GO" id="GO:0005634">
    <property type="term" value="C:nucleus"/>
    <property type="evidence" value="ECO:0007669"/>
    <property type="project" value="UniProtKB-SubCell"/>
</dbReference>
<dbReference type="PANTHER" id="PTHR45623">
    <property type="entry name" value="CHROMODOMAIN-HELICASE-DNA-BINDING PROTEIN 3-RELATED-RELATED"/>
    <property type="match status" value="1"/>
</dbReference>
<feature type="region of interest" description="Disordered" evidence="9">
    <location>
        <begin position="103"/>
        <end position="226"/>
    </location>
</feature>
<dbReference type="GO" id="GO:0003677">
    <property type="term" value="F:DNA binding"/>
    <property type="evidence" value="ECO:0007669"/>
    <property type="project" value="TreeGrafter"/>
</dbReference>
<dbReference type="Pfam" id="PF00176">
    <property type="entry name" value="SNF2-rel_dom"/>
    <property type="match status" value="1"/>
</dbReference>
<dbReference type="InterPro" id="IPR049730">
    <property type="entry name" value="SNF2/RAD54-like_C"/>
</dbReference>
<evidence type="ECO:0000256" key="1">
    <source>
        <dbReference type="ARBA" id="ARBA00004123"/>
    </source>
</evidence>
<dbReference type="GO" id="GO:0140658">
    <property type="term" value="F:ATP-dependent chromatin remodeler activity"/>
    <property type="evidence" value="ECO:0007669"/>
    <property type="project" value="TreeGrafter"/>
</dbReference>
<dbReference type="GO" id="GO:0016887">
    <property type="term" value="F:ATP hydrolysis activity"/>
    <property type="evidence" value="ECO:0007669"/>
    <property type="project" value="TreeGrafter"/>
</dbReference>
<dbReference type="Pfam" id="PF18585">
    <property type="entry name" value="zf-CCCH_6"/>
    <property type="match status" value="1"/>
</dbReference>
<organism evidence="12 13">
    <name type="scientific">Orbilia oligospora</name>
    <name type="common">Nematode-trapping fungus</name>
    <name type="synonym">Arthrobotrys oligospora</name>
    <dbReference type="NCBI Taxonomy" id="2813651"/>
    <lineage>
        <taxon>Eukaryota</taxon>
        <taxon>Fungi</taxon>
        <taxon>Dikarya</taxon>
        <taxon>Ascomycota</taxon>
        <taxon>Pezizomycotina</taxon>
        <taxon>Orbiliomycetes</taxon>
        <taxon>Orbiliales</taxon>
        <taxon>Orbiliaceae</taxon>
        <taxon>Orbilia</taxon>
    </lineage>
</organism>
<name>A0A7C8VNR6_ORBOL</name>
<accession>A0A7C8VNR6</accession>
<evidence type="ECO:0000256" key="7">
    <source>
        <dbReference type="ARBA" id="ARBA00022840"/>
    </source>
</evidence>
<feature type="compositionally biased region" description="Low complexity" evidence="9">
    <location>
        <begin position="1421"/>
        <end position="1432"/>
    </location>
</feature>
<evidence type="ECO:0000259" key="10">
    <source>
        <dbReference type="PROSITE" id="PS51192"/>
    </source>
</evidence>
<dbReference type="InterPro" id="IPR000330">
    <property type="entry name" value="SNF2_N"/>
</dbReference>
<dbReference type="InterPro" id="IPR041684">
    <property type="entry name" value="Znf-PHD-like"/>
</dbReference>
<feature type="compositionally biased region" description="Polar residues" evidence="9">
    <location>
        <begin position="1433"/>
        <end position="1442"/>
    </location>
</feature>
<keyword evidence="8" id="KW-0539">Nucleus</keyword>
<dbReference type="InterPro" id="IPR001965">
    <property type="entry name" value="Znf_PHD"/>
</dbReference>
<dbReference type="InterPro" id="IPR027417">
    <property type="entry name" value="P-loop_NTPase"/>
</dbReference>
<dbReference type="OMA" id="VWATEDG"/>
<keyword evidence="4" id="KW-0863">Zinc-finger</keyword>
<feature type="compositionally biased region" description="Basic and acidic residues" evidence="9">
    <location>
        <begin position="1401"/>
        <end position="1411"/>
    </location>
</feature>
<keyword evidence="2" id="KW-0479">Metal-binding</keyword>
<dbReference type="EMBL" id="JAABOJ010000005">
    <property type="protein sequence ID" value="KAF3286697.1"/>
    <property type="molecule type" value="Genomic_DNA"/>
</dbReference>
<dbReference type="PROSITE" id="PS51192">
    <property type="entry name" value="HELICASE_ATP_BIND_1"/>
    <property type="match status" value="1"/>
</dbReference>
<feature type="compositionally biased region" description="Low complexity" evidence="9">
    <location>
        <begin position="201"/>
        <end position="225"/>
    </location>
</feature>
<protein>
    <recommendedName>
        <fullName evidence="14">Chromatin remodeling complex subunit</fullName>
    </recommendedName>
</protein>
<dbReference type="PANTHER" id="PTHR45623:SF17">
    <property type="entry name" value="CHROMODOMAIN-HELICASE-DNA-BINDING PROTEIN 3-RELATED"/>
    <property type="match status" value="1"/>
</dbReference>
<evidence type="ECO:0000256" key="8">
    <source>
        <dbReference type="ARBA" id="ARBA00023242"/>
    </source>
</evidence>
<evidence type="ECO:0000256" key="9">
    <source>
        <dbReference type="SAM" id="MobiDB-lite"/>
    </source>
</evidence>
<dbReference type="Pfam" id="PF23615">
    <property type="entry name" value="Chromo_MIT1"/>
    <property type="match status" value="1"/>
</dbReference>
<feature type="compositionally biased region" description="Basic residues" evidence="9">
    <location>
        <begin position="152"/>
        <end position="161"/>
    </location>
</feature>
<gene>
    <name evidence="12" type="ORF">TWF970_008542</name>
</gene>
<feature type="domain" description="Helicase ATP-binding" evidence="10">
    <location>
        <begin position="745"/>
        <end position="918"/>
    </location>
</feature>
<keyword evidence="7" id="KW-0067">ATP-binding</keyword>